<protein>
    <submittedName>
        <fullName evidence="9">M14 family metallopeptidase</fullName>
    </submittedName>
</protein>
<keyword evidence="4" id="KW-0378">Hydrolase</keyword>
<accession>A0ABV7N8A6</accession>
<dbReference type="SUPFAM" id="SSF53187">
    <property type="entry name" value="Zn-dependent exopeptidases"/>
    <property type="match status" value="1"/>
</dbReference>
<comment type="caution">
    <text evidence="7">Lacks conserved residue(s) required for the propagation of feature annotation.</text>
</comment>
<gene>
    <name evidence="9" type="ORF">ACFOEO_12140</name>
</gene>
<comment type="caution">
    <text evidence="9">The sequence shown here is derived from an EMBL/GenBank/DDBJ whole genome shotgun (WGS) entry which is preliminary data.</text>
</comment>
<dbReference type="PANTHER" id="PTHR11705:SF143">
    <property type="entry name" value="SLL0236 PROTEIN"/>
    <property type="match status" value="1"/>
</dbReference>
<keyword evidence="3" id="KW-0645">Protease</keyword>
<dbReference type="Proteomes" id="UP001595637">
    <property type="component" value="Unassembled WGS sequence"/>
</dbReference>
<comment type="similarity">
    <text evidence="2 7">Belongs to the peptidase M14 family.</text>
</comment>
<evidence type="ECO:0000256" key="1">
    <source>
        <dbReference type="ARBA" id="ARBA00001947"/>
    </source>
</evidence>
<organism evidence="9 10">
    <name type="scientific">Salinicoccus sesuvii</name>
    <dbReference type="NCBI Taxonomy" id="868281"/>
    <lineage>
        <taxon>Bacteria</taxon>
        <taxon>Bacillati</taxon>
        <taxon>Bacillota</taxon>
        <taxon>Bacilli</taxon>
        <taxon>Bacillales</taxon>
        <taxon>Staphylococcaceae</taxon>
        <taxon>Salinicoccus</taxon>
    </lineage>
</organism>
<evidence type="ECO:0000256" key="6">
    <source>
        <dbReference type="ARBA" id="ARBA00023049"/>
    </source>
</evidence>
<evidence type="ECO:0000256" key="5">
    <source>
        <dbReference type="ARBA" id="ARBA00022833"/>
    </source>
</evidence>
<sequence length="827" mass="93399">MIPEVRNILSGESRNIVNSTIRSVNKQGQTIRDLIAKGQLTPQQFSELLTAIHALIPRGDVSVHDINVNRGKIHQAMIDQGLMDALLGKPGANILSEVAPGSVTEDKVADQGVTARKTDFIKVSSNLISFANFKEGFALDGANAESINASFGYTDFIPVEPNTTYHFKDVSRWLLYDGAKNFISTQSSTSTPFTTTNGARFARLNVRLTSRETAQLNKGTLKPYEPPYKYLDTNVEIRALSSGIVKERNIGDREITADKFEFLETTENLIDESDLLSGSAVLEGSQGVPSASTSNNVANKVRVQPLTKYTLSTANTHRVFLFDGEGKFIIERFYQTDVATVETTANTRYLSTNVHNSYLGKAQMNKGAAILPYTPYKRDKMRNIYSEGVQDILSRSDNLVDENQIQYGRTLSTQNGGQTEEHISVNVSGVIAVSGDTTYEADVAQSNRIAFYDKDMNFISYHTAISDKPITFRTPANARFMRLNIHRLYIGRAYVTKGKINKPYAPFGHHLKRRNFQKTVQDTDLYFDAPEQPSMTVDDSVHLKDLMPQDYYDRYDKLVAESYPTSKVWGNDPHGTPIMQYDFKPADVDFAKNEYPKILIHTGTHGSEKVPMYTVYKFFEMLCNNWQDNKILEHLRFNVHFVVIPVVCPWGVINHSRKNSNGVDLVRNYPISFDSGTTDPNASTYRGPYALSELEARYAYQSYKEHKDWTYVLDFHNFSTNEDINKNFWVAGTDRFTSQVGQMFIRTLTANLSKKHSFVDVNKPLGWVDLNTSGIYWLAKNEGFNATLYESCETIRLAGGKMYDSTAMTWALEGFVNWLYLIYRNSL</sequence>
<evidence type="ECO:0000256" key="2">
    <source>
        <dbReference type="ARBA" id="ARBA00005988"/>
    </source>
</evidence>
<dbReference type="RefSeq" id="WP_380656322.1">
    <property type="nucleotide sequence ID" value="NZ_JBHRVQ010000001.1"/>
</dbReference>
<comment type="cofactor">
    <cofactor evidence="1">
        <name>Zn(2+)</name>
        <dbReference type="ChEBI" id="CHEBI:29105"/>
    </cofactor>
</comment>
<evidence type="ECO:0000256" key="4">
    <source>
        <dbReference type="ARBA" id="ARBA00022801"/>
    </source>
</evidence>
<keyword evidence="6" id="KW-0482">Metalloprotease</keyword>
<dbReference type="Pfam" id="PF00246">
    <property type="entry name" value="Peptidase_M14"/>
    <property type="match status" value="1"/>
</dbReference>
<keyword evidence="5" id="KW-0862">Zinc</keyword>
<proteinExistence type="inferred from homology"/>
<evidence type="ECO:0000259" key="8">
    <source>
        <dbReference type="PROSITE" id="PS52035"/>
    </source>
</evidence>
<dbReference type="Gene3D" id="3.40.630.10">
    <property type="entry name" value="Zn peptidases"/>
    <property type="match status" value="1"/>
</dbReference>
<evidence type="ECO:0000313" key="9">
    <source>
        <dbReference type="EMBL" id="MFC3389331.1"/>
    </source>
</evidence>
<evidence type="ECO:0000313" key="10">
    <source>
        <dbReference type="Proteomes" id="UP001595637"/>
    </source>
</evidence>
<dbReference type="PANTHER" id="PTHR11705">
    <property type="entry name" value="PROTEASE FAMILY M14 CARBOXYPEPTIDASE A,B"/>
    <property type="match status" value="1"/>
</dbReference>
<dbReference type="InterPro" id="IPR000834">
    <property type="entry name" value="Peptidase_M14"/>
</dbReference>
<evidence type="ECO:0000256" key="7">
    <source>
        <dbReference type="PROSITE-ProRule" id="PRU01379"/>
    </source>
</evidence>
<feature type="domain" description="Peptidase M14" evidence="8">
    <location>
        <begin position="547"/>
        <end position="827"/>
    </location>
</feature>
<evidence type="ECO:0000256" key="3">
    <source>
        <dbReference type="ARBA" id="ARBA00022670"/>
    </source>
</evidence>
<keyword evidence="10" id="KW-1185">Reference proteome</keyword>
<name>A0ABV7N8A6_9STAP</name>
<reference evidence="10" key="1">
    <citation type="journal article" date="2019" name="Int. J. Syst. Evol. Microbiol.">
        <title>The Global Catalogue of Microorganisms (GCM) 10K type strain sequencing project: providing services to taxonomists for standard genome sequencing and annotation.</title>
        <authorList>
            <consortium name="The Broad Institute Genomics Platform"/>
            <consortium name="The Broad Institute Genome Sequencing Center for Infectious Disease"/>
            <person name="Wu L."/>
            <person name="Ma J."/>
        </authorList>
    </citation>
    <scope>NUCLEOTIDE SEQUENCE [LARGE SCALE GENOMIC DNA]</scope>
    <source>
        <strain evidence="10">CCM 7756</strain>
    </source>
</reference>
<dbReference type="EMBL" id="JBHRVQ010000001">
    <property type="protein sequence ID" value="MFC3389331.1"/>
    <property type="molecule type" value="Genomic_DNA"/>
</dbReference>
<dbReference type="PROSITE" id="PS52035">
    <property type="entry name" value="PEPTIDASE_M14"/>
    <property type="match status" value="1"/>
</dbReference>
<dbReference type="CDD" id="cd00596">
    <property type="entry name" value="Peptidase_M14_like"/>
    <property type="match status" value="1"/>
</dbReference>